<evidence type="ECO:0000313" key="3">
    <source>
        <dbReference type="Proteomes" id="UP000295215"/>
    </source>
</evidence>
<evidence type="ECO:0000313" key="2">
    <source>
        <dbReference type="EMBL" id="TDS63653.1"/>
    </source>
</evidence>
<comment type="caution">
    <text evidence="2">The sequence shown here is derived from an EMBL/GenBank/DDBJ whole genome shotgun (WGS) entry which is preliminary data.</text>
</comment>
<dbReference type="Pfam" id="PF02585">
    <property type="entry name" value="PIG-L"/>
    <property type="match status" value="1"/>
</dbReference>
<dbReference type="SUPFAM" id="SSF52317">
    <property type="entry name" value="Class I glutamine amidotransferase-like"/>
    <property type="match status" value="1"/>
</dbReference>
<dbReference type="EMBL" id="SOAG01000006">
    <property type="protein sequence ID" value="TDS63653.1"/>
    <property type="molecule type" value="Genomic_DNA"/>
</dbReference>
<reference evidence="2 3" key="1">
    <citation type="submission" date="2019-03" db="EMBL/GenBank/DDBJ databases">
        <title>Genomic Encyclopedia of Archaeal and Bacterial Type Strains, Phase II (KMG-II): from individual species to whole genera.</title>
        <authorList>
            <person name="Goeker M."/>
        </authorList>
    </citation>
    <scope>NUCLEOTIDE SEQUENCE [LARGE SCALE GENOMIC DNA]</scope>
    <source>
        <strain evidence="2 3">DSM 28213</strain>
    </source>
</reference>
<name>A0A4R7F1A3_9FLAO</name>
<gene>
    <name evidence="2" type="ORF">C8P70_10685</name>
</gene>
<dbReference type="Proteomes" id="UP000295215">
    <property type="component" value="Unassembled WGS sequence"/>
</dbReference>
<keyword evidence="3" id="KW-1185">Reference proteome</keyword>
<dbReference type="AlphaFoldDB" id="A0A4R7F1A3"/>
<proteinExistence type="predicted"/>
<feature type="chain" id="PRO_5020224103" evidence="1">
    <location>
        <begin position="20"/>
        <end position="810"/>
    </location>
</feature>
<dbReference type="InterPro" id="IPR024078">
    <property type="entry name" value="LmbE-like_dom_sf"/>
</dbReference>
<organism evidence="2 3">
    <name type="scientific">Myroides indicus</name>
    <dbReference type="NCBI Taxonomy" id="1323422"/>
    <lineage>
        <taxon>Bacteria</taxon>
        <taxon>Pseudomonadati</taxon>
        <taxon>Bacteroidota</taxon>
        <taxon>Flavobacteriia</taxon>
        <taxon>Flavobacteriales</taxon>
        <taxon>Flavobacteriaceae</taxon>
        <taxon>Myroides</taxon>
    </lineage>
</organism>
<evidence type="ECO:0000256" key="1">
    <source>
        <dbReference type="SAM" id="SignalP"/>
    </source>
</evidence>
<dbReference type="InterPro" id="IPR029062">
    <property type="entry name" value="Class_I_gatase-like"/>
</dbReference>
<protein>
    <submittedName>
        <fullName evidence="2">GlcNAc-PI de-N-acetylase</fullName>
    </submittedName>
</protein>
<feature type="signal peptide" evidence="1">
    <location>
        <begin position="1"/>
        <end position="19"/>
    </location>
</feature>
<dbReference type="InterPro" id="IPR003737">
    <property type="entry name" value="GlcNAc_PI_deacetylase-related"/>
</dbReference>
<dbReference type="SUPFAM" id="SSF102588">
    <property type="entry name" value="LmbE-like"/>
    <property type="match status" value="1"/>
</dbReference>
<sequence length="810" mass="92530">MKKLFLYILCIAIFQPINAQKPETLTSSEIYFKMEQLNVLASALYIAAHPDDENTHLITYLTHHEKAYTEYLSLTRGNGGQNLISNELGTDLGVIRTNELWNARKIDGGKQFFSTADDFGFSKHPREAFEKWNKASLLEQMVYLIRKEQPDVIINRFDHRTEGTTHGHHTASAQLSKEAFALAQDDSYKITSDEKLNIWNPKRLFFNASWFFFGSKQAFEKADKSKYIPLNIGVFYNQLGKNNQEIASLSRSQHQSQGFGDLSSRGEQIDYVELIDGMPLSSSNLFEGIDTSWNRIEGGKNIEPLVQQLLEEYDFKDPAKSIEQLTKIYTEIEKLPETIWKTRKQNEVKELIKNCAGLFLDFTTDVPCSIPNTPVVIQAEIANRSSHNVILKDVTVNSQKIMINKPLMDQGVFYGDFNTRFTRDDLTDFKFIDTFYDFKNQFNQNNGNEIGLEINGIYISFPVQIQYHYKDVAKGEIYKPFNVVPKVSVQFKQSVYISNSNQNLVIDLMLTNYSNATVNGELLLLNQAQKEVYKTAISLKRNEKNKEICIQKTIADGIYQVHFKEVGNTFANEVKWISYDHIPETFYLKPAQTKIVNFDNSKLKKQRIGYIMGAGDEIPQVLENVGYQVDFINLETLKDGELSQYETIIVGIRAFNTEKALAEKKRFLFDYAQNGGTVIVQYQTDANLQTEGIAPYSIKIGKTRVTDENAEVQFVNSGAAVLNEPFKITSQNFTNWVHEQGLYYAEEFADEFKPVLSSHDFDKKNTNGALIMAAYGKGYYVYTGLSFFRQLPVGNMGALELFVNLIELKK</sequence>
<accession>A0A4R7F1A3</accession>
<dbReference type="Gene3D" id="3.40.50.10320">
    <property type="entry name" value="LmbE-like"/>
    <property type="match status" value="1"/>
</dbReference>
<dbReference type="RefSeq" id="WP_166666170.1">
    <property type="nucleotide sequence ID" value="NZ_SOAG01000006.1"/>
</dbReference>
<keyword evidence="1" id="KW-0732">Signal</keyword>